<evidence type="ECO:0000256" key="12">
    <source>
        <dbReference type="HAMAP-Rule" id="MF_01588"/>
    </source>
</evidence>
<feature type="binding site" evidence="12">
    <location>
        <position position="181"/>
    </location>
    <ligand>
        <name>NAD(+)</name>
        <dbReference type="ChEBI" id="CHEBI:57540"/>
    </ligand>
</feature>
<dbReference type="PROSITE" id="PS50172">
    <property type="entry name" value="BRCT"/>
    <property type="match status" value="1"/>
</dbReference>
<feature type="binding site" evidence="12">
    <location>
        <position position="146"/>
    </location>
    <ligand>
        <name>NAD(+)</name>
        <dbReference type="ChEBI" id="CHEBI:57540"/>
    </ligand>
</feature>
<name>A0A1Y5TIQ5_9RHOB</name>
<dbReference type="InterPro" id="IPR013839">
    <property type="entry name" value="DNAligase_adenylation"/>
</dbReference>
<feature type="binding site" evidence="12">
    <location>
        <position position="450"/>
    </location>
    <ligand>
        <name>Zn(2+)</name>
        <dbReference type="ChEBI" id="CHEBI:29105"/>
    </ligand>
</feature>
<dbReference type="InterPro" id="IPR004149">
    <property type="entry name" value="Znf_DNAligase_C4"/>
</dbReference>
<dbReference type="GO" id="GO:0046872">
    <property type="term" value="F:metal ion binding"/>
    <property type="evidence" value="ECO:0007669"/>
    <property type="project" value="UniProtKB-KW"/>
</dbReference>
<dbReference type="SMART" id="SM00292">
    <property type="entry name" value="BRCT"/>
    <property type="match status" value="1"/>
</dbReference>
<dbReference type="PANTHER" id="PTHR23389:SF9">
    <property type="entry name" value="DNA LIGASE"/>
    <property type="match status" value="1"/>
</dbReference>
<dbReference type="Gene3D" id="3.30.470.30">
    <property type="entry name" value="DNA ligase/mRNA capping enzyme"/>
    <property type="match status" value="1"/>
</dbReference>
<comment type="caution">
    <text evidence="12">Lacks conserved residue(s) required for the propagation of feature annotation.</text>
</comment>
<evidence type="ECO:0000256" key="10">
    <source>
        <dbReference type="ARBA" id="ARBA00023211"/>
    </source>
</evidence>
<organism evidence="15 16">
    <name type="scientific">Pacificibacter marinus</name>
    <dbReference type="NCBI Taxonomy" id="658057"/>
    <lineage>
        <taxon>Bacteria</taxon>
        <taxon>Pseudomonadati</taxon>
        <taxon>Pseudomonadota</taxon>
        <taxon>Alphaproteobacteria</taxon>
        <taxon>Rhodobacterales</taxon>
        <taxon>Roseobacteraceae</taxon>
        <taxon>Pacificibacter</taxon>
    </lineage>
</organism>
<dbReference type="GO" id="GO:0003911">
    <property type="term" value="F:DNA ligase (NAD+) activity"/>
    <property type="evidence" value="ECO:0007669"/>
    <property type="project" value="UniProtKB-UniRule"/>
</dbReference>
<keyword evidence="8 12" id="KW-0520">NAD</keyword>
<dbReference type="Gene3D" id="1.10.287.610">
    <property type="entry name" value="Helix hairpin bin"/>
    <property type="match status" value="1"/>
</dbReference>
<dbReference type="FunFam" id="3.30.470.30:FF:000001">
    <property type="entry name" value="DNA ligase"/>
    <property type="match status" value="1"/>
</dbReference>
<evidence type="ECO:0000256" key="8">
    <source>
        <dbReference type="ARBA" id="ARBA00023027"/>
    </source>
</evidence>
<feature type="domain" description="BRCT" evidence="14">
    <location>
        <begin position="623"/>
        <end position="696"/>
    </location>
</feature>
<dbReference type="CDD" id="cd00114">
    <property type="entry name" value="LIGANc"/>
    <property type="match status" value="1"/>
</dbReference>
<comment type="function">
    <text evidence="1 12">DNA ligase that catalyzes the formation of phosphodiester linkages between 5'-phosphoryl and 3'-hydroxyl groups in double-stranded DNA using NAD as a coenzyme and as the energy source for the reaction. It is essential for DNA replication and repair of damaged DNA.</text>
</comment>
<keyword evidence="4 12" id="KW-0479">Metal-binding</keyword>
<sequence>MCVDVAVSELTEDQARSELARLSKVLLAANNDYYTKDAKLIDADYDALKLRNAAIEKRFPQLKRDDSPTDQVGATPSAGFGKITHAVRMLSLSNAFNDTDVEEFDASVSKFLGTSDGILYTAEPKIDGLSLSIRYEQGQLVHAATRGDGETGENVTENAKTIQDIPHQIQNAPDILEVRGEVYMSHADFESLNARHAERGGKVFSNPRNAAAGSLRQLDVEITRARPLKFFAYAWGALSTPLSDTQMGAINALESYGFSTNPLTKLCASPQEMIAHYREIEAQRATLGYDIDGVVYKVNDLALQGRLGFRSTTPRWAIAHKFPAELAWTRLEAIDIQVGRTGALSPVARLSPVTVGGVVVSNATLHNQDYIEGRDGKGADIRGGKDIRVGDWVQVYRAGDVIPKIADVDITKRTGDEVAFVFPNVCPECGSEAVREDGDAVHRCTGGMICPAQAIEKLKHFVSRGAFDIDGFGAKQVEQFYNDGWISEPSDIFMLEERYGSGLQQLKNREGWGAKSAQKLFDAISDRREIDLARMIFALGIRHVGDSSAALLALNYGDWTSFEAAMTNATIGEGTIWDDLLSIDGVGAVMAKSLILAFHQDAERASIDRLAAHLTIKNAQKPANDSPVTGKIVVFSGTLEKMSRAEAKATAESLGAKVSGSVSAKTDILVAGPGAGSKAKKAAELEILTLDEDGWLDLIGGS</sequence>
<comment type="catalytic activity">
    <reaction evidence="11 12 13">
        <text>NAD(+) + (deoxyribonucleotide)n-3'-hydroxyl + 5'-phospho-(deoxyribonucleotide)m = (deoxyribonucleotide)n+m + AMP + beta-nicotinamide D-nucleotide.</text>
        <dbReference type="EC" id="6.5.1.2"/>
    </reaction>
</comment>
<dbReference type="InterPro" id="IPR018239">
    <property type="entry name" value="DNA_ligase_AS"/>
</dbReference>
<dbReference type="Pfam" id="PF01653">
    <property type="entry name" value="DNA_ligase_aden"/>
    <property type="match status" value="1"/>
</dbReference>
<dbReference type="STRING" id="658057.SAMN04488032_11563"/>
<evidence type="ECO:0000256" key="1">
    <source>
        <dbReference type="ARBA" id="ARBA00004067"/>
    </source>
</evidence>
<evidence type="ECO:0000256" key="5">
    <source>
        <dbReference type="ARBA" id="ARBA00022763"/>
    </source>
</evidence>
<keyword evidence="2 12" id="KW-0436">Ligase</keyword>
<dbReference type="Pfam" id="PF03119">
    <property type="entry name" value="DNA_ligase_ZBD"/>
    <property type="match status" value="1"/>
</dbReference>
<dbReference type="Pfam" id="PF00533">
    <property type="entry name" value="BRCT"/>
    <property type="match status" value="1"/>
</dbReference>
<feature type="binding site" evidence="12">
    <location>
        <position position="321"/>
    </location>
    <ligand>
        <name>NAD(+)</name>
        <dbReference type="ChEBI" id="CHEBI:57540"/>
    </ligand>
</feature>
<dbReference type="Gene3D" id="2.40.50.140">
    <property type="entry name" value="Nucleic acid-binding proteins"/>
    <property type="match status" value="1"/>
</dbReference>
<evidence type="ECO:0000256" key="13">
    <source>
        <dbReference type="RuleBase" id="RU000618"/>
    </source>
</evidence>
<dbReference type="HAMAP" id="MF_01588">
    <property type="entry name" value="DNA_ligase_A"/>
    <property type="match status" value="1"/>
</dbReference>
<keyword evidence="3 12" id="KW-0235">DNA replication</keyword>
<dbReference type="InterPro" id="IPR041663">
    <property type="entry name" value="DisA/LigA_HHH"/>
</dbReference>
<dbReference type="Gene3D" id="1.10.150.20">
    <property type="entry name" value="5' to 3' exonuclease, C-terminal subdomain"/>
    <property type="match status" value="2"/>
</dbReference>
<dbReference type="NCBIfam" id="TIGR00575">
    <property type="entry name" value="dnlj"/>
    <property type="match status" value="1"/>
</dbReference>
<evidence type="ECO:0000256" key="6">
    <source>
        <dbReference type="ARBA" id="ARBA00022833"/>
    </source>
</evidence>
<dbReference type="InterPro" id="IPR004150">
    <property type="entry name" value="NAD_DNA_ligase_OB"/>
</dbReference>
<feature type="binding site" evidence="12">
    <location>
        <position position="123"/>
    </location>
    <ligand>
        <name>NAD(+)</name>
        <dbReference type="ChEBI" id="CHEBI:57540"/>
    </ligand>
</feature>
<dbReference type="EC" id="6.5.1.2" evidence="12 13"/>
<evidence type="ECO:0000256" key="3">
    <source>
        <dbReference type="ARBA" id="ARBA00022705"/>
    </source>
</evidence>
<dbReference type="PANTHER" id="PTHR23389">
    <property type="entry name" value="CHROMOSOME TRANSMISSION FIDELITY FACTOR 18"/>
    <property type="match status" value="1"/>
</dbReference>
<dbReference type="InterPro" id="IPR012340">
    <property type="entry name" value="NA-bd_OB-fold"/>
</dbReference>
<comment type="cofactor">
    <cofactor evidence="12">
        <name>Mg(2+)</name>
        <dbReference type="ChEBI" id="CHEBI:18420"/>
    </cofactor>
    <cofactor evidence="12">
        <name>Mn(2+)</name>
        <dbReference type="ChEBI" id="CHEBI:29035"/>
    </cofactor>
</comment>
<dbReference type="SUPFAM" id="SSF52113">
    <property type="entry name" value="BRCT domain"/>
    <property type="match status" value="1"/>
</dbReference>
<dbReference type="Gene3D" id="6.20.10.30">
    <property type="match status" value="1"/>
</dbReference>
<dbReference type="RefSeq" id="WP_085850487.1">
    <property type="nucleotide sequence ID" value="NZ_FNZV01000015.1"/>
</dbReference>
<feature type="active site" description="N6-AMP-lysine intermediate" evidence="12">
    <location>
        <position position="125"/>
    </location>
</feature>
<keyword evidence="10 12" id="KW-0464">Manganese</keyword>
<evidence type="ECO:0000256" key="9">
    <source>
        <dbReference type="ARBA" id="ARBA00023204"/>
    </source>
</evidence>
<proteinExistence type="inferred from homology"/>
<dbReference type="SUPFAM" id="SSF50249">
    <property type="entry name" value="Nucleic acid-binding proteins"/>
    <property type="match status" value="1"/>
</dbReference>
<evidence type="ECO:0000313" key="15">
    <source>
        <dbReference type="EMBL" id="SLN64830.1"/>
    </source>
</evidence>
<evidence type="ECO:0000256" key="11">
    <source>
        <dbReference type="ARBA" id="ARBA00034005"/>
    </source>
</evidence>
<gene>
    <name evidence="12 15" type="primary">ligA</name>
    <name evidence="15" type="ORF">PAM7971_03400</name>
</gene>
<evidence type="ECO:0000259" key="14">
    <source>
        <dbReference type="PROSITE" id="PS50172"/>
    </source>
</evidence>
<dbReference type="NCBIfam" id="NF005932">
    <property type="entry name" value="PRK07956.1"/>
    <property type="match status" value="1"/>
</dbReference>
<feature type="binding site" evidence="12">
    <location>
        <position position="297"/>
    </location>
    <ligand>
        <name>NAD(+)</name>
        <dbReference type="ChEBI" id="CHEBI:57540"/>
    </ligand>
</feature>
<dbReference type="SMART" id="SM00532">
    <property type="entry name" value="LIGANc"/>
    <property type="match status" value="1"/>
</dbReference>
<dbReference type="Pfam" id="PF12826">
    <property type="entry name" value="HHH_2"/>
    <property type="match status" value="1"/>
</dbReference>
<evidence type="ECO:0000256" key="7">
    <source>
        <dbReference type="ARBA" id="ARBA00022842"/>
    </source>
</evidence>
<dbReference type="OrthoDB" id="9759736at2"/>
<evidence type="ECO:0000256" key="2">
    <source>
        <dbReference type="ARBA" id="ARBA00022598"/>
    </source>
</evidence>
<feature type="binding site" evidence="12">
    <location>
        <position position="429"/>
    </location>
    <ligand>
        <name>Zn(2+)</name>
        <dbReference type="ChEBI" id="CHEBI:29105"/>
    </ligand>
</feature>
<dbReference type="InterPro" id="IPR001679">
    <property type="entry name" value="DNA_ligase"/>
</dbReference>
<dbReference type="GO" id="GO:0006260">
    <property type="term" value="P:DNA replication"/>
    <property type="evidence" value="ECO:0007669"/>
    <property type="project" value="UniProtKB-KW"/>
</dbReference>
<dbReference type="Gene3D" id="3.40.50.10190">
    <property type="entry name" value="BRCT domain"/>
    <property type="match status" value="1"/>
</dbReference>
<feature type="binding site" evidence="12">
    <location>
        <position position="426"/>
    </location>
    <ligand>
        <name>Zn(2+)</name>
        <dbReference type="ChEBI" id="CHEBI:29105"/>
    </ligand>
</feature>
<keyword evidence="9 12" id="KW-0234">DNA repair</keyword>
<dbReference type="GO" id="GO:0006281">
    <property type="term" value="P:DNA repair"/>
    <property type="evidence" value="ECO:0007669"/>
    <property type="project" value="UniProtKB-KW"/>
</dbReference>
<feature type="binding site" evidence="12">
    <location>
        <begin position="42"/>
        <end position="46"/>
    </location>
    <ligand>
        <name>NAD(+)</name>
        <dbReference type="ChEBI" id="CHEBI:57540"/>
    </ligand>
</feature>
<dbReference type="PIRSF" id="PIRSF001604">
    <property type="entry name" value="LigA"/>
    <property type="match status" value="1"/>
</dbReference>
<dbReference type="SUPFAM" id="SSF47781">
    <property type="entry name" value="RuvA domain 2-like"/>
    <property type="match status" value="1"/>
</dbReference>
<dbReference type="Pfam" id="PF03120">
    <property type="entry name" value="OB_DNA_ligase"/>
    <property type="match status" value="1"/>
</dbReference>
<dbReference type="InterPro" id="IPR036420">
    <property type="entry name" value="BRCT_dom_sf"/>
</dbReference>
<dbReference type="PROSITE" id="PS01055">
    <property type="entry name" value="DNA_LIGASE_N1"/>
    <property type="match status" value="1"/>
</dbReference>
<feature type="binding site" evidence="12">
    <location>
        <begin position="91"/>
        <end position="92"/>
    </location>
    <ligand>
        <name>NAD(+)</name>
        <dbReference type="ChEBI" id="CHEBI:57540"/>
    </ligand>
</feature>
<dbReference type="InterPro" id="IPR033136">
    <property type="entry name" value="DNA_ligase_CS"/>
</dbReference>
<dbReference type="Proteomes" id="UP000193307">
    <property type="component" value="Unassembled WGS sequence"/>
</dbReference>
<accession>A0A1Y5TIQ5</accession>
<reference evidence="15 16" key="1">
    <citation type="submission" date="2017-03" db="EMBL/GenBank/DDBJ databases">
        <authorList>
            <person name="Afonso C.L."/>
            <person name="Miller P.J."/>
            <person name="Scott M.A."/>
            <person name="Spackman E."/>
            <person name="Goraichik I."/>
            <person name="Dimitrov K.M."/>
            <person name="Suarez D.L."/>
            <person name="Swayne D.E."/>
        </authorList>
    </citation>
    <scope>NUCLEOTIDE SEQUENCE [LARGE SCALE GENOMIC DNA]</scope>
    <source>
        <strain evidence="15 16">CECT 7971</strain>
    </source>
</reference>
<protein>
    <recommendedName>
        <fullName evidence="12 13">DNA ligase</fullName>
        <ecNumber evidence="12 13">6.5.1.2</ecNumber>
    </recommendedName>
    <alternativeName>
        <fullName evidence="12">Polydeoxyribonucleotide synthase [NAD(+)]</fullName>
    </alternativeName>
</protein>
<evidence type="ECO:0000313" key="16">
    <source>
        <dbReference type="Proteomes" id="UP000193307"/>
    </source>
</evidence>
<keyword evidence="7 12" id="KW-0460">Magnesium</keyword>
<keyword evidence="5 12" id="KW-0227">DNA damage</keyword>
<dbReference type="AlphaFoldDB" id="A0A1Y5TIQ5"/>
<dbReference type="EMBL" id="FWFW01000014">
    <property type="protein sequence ID" value="SLN64830.1"/>
    <property type="molecule type" value="Genomic_DNA"/>
</dbReference>
<dbReference type="PROSITE" id="PS01056">
    <property type="entry name" value="DNA_LIGASE_N2"/>
    <property type="match status" value="1"/>
</dbReference>
<dbReference type="InterPro" id="IPR010994">
    <property type="entry name" value="RuvA_2-like"/>
</dbReference>
<evidence type="ECO:0000256" key="4">
    <source>
        <dbReference type="ARBA" id="ARBA00022723"/>
    </source>
</evidence>
<dbReference type="CDD" id="cd17748">
    <property type="entry name" value="BRCT_DNA_ligase_like"/>
    <property type="match status" value="1"/>
</dbReference>
<dbReference type="SUPFAM" id="SSF56091">
    <property type="entry name" value="DNA ligase/mRNA capping enzyme, catalytic domain"/>
    <property type="match status" value="1"/>
</dbReference>
<dbReference type="GO" id="GO:0005829">
    <property type="term" value="C:cytosol"/>
    <property type="evidence" value="ECO:0007669"/>
    <property type="project" value="TreeGrafter"/>
</dbReference>
<keyword evidence="6 12" id="KW-0862">Zinc</keyword>
<dbReference type="InterPro" id="IPR013840">
    <property type="entry name" value="DNAligase_N"/>
</dbReference>
<dbReference type="InterPro" id="IPR001357">
    <property type="entry name" value="BRCT_dom"/>
</dbReference>
<comment type="similarity">
    <text evidence="12">Belongs to the NAD-dependent DNA ligase family. LigA subfamily.</text>
</comment>
<keyword evidence="16" id="KW-1185">Reference proteome</keyword>